<feature type="region of interest" description="Disordered" evidence="11">
    <location>
        <begin position="2846"/>
        <end position="2916"/>
    </location>
</feature>
<evidence type="ECO:0000256" key="2">
    <source>
        <dbReference type="ARBA" id="ARBA00022692"/>
    </source>
</evidence>
<dbReference type="InterPro" id="IPR011641">
    <property type="entry name" value="Tyr-kin_ephrin_A/B_rcpt-like"/>
</dbReference>
<dbReference type="PANTHER" id="PTHR12916">
    <property type="entry name" value="CYTOCHROME C OXIDASE POLYPEPTIDE VIC-2"/>
    <property type="match status" value="1"/>
</dbReference>
<evidence type="ECO:0000256" key="5">
    <source>
        <dbReference type="ARBA" id="ARBA00022989"/>
    </source>
</evidence>
<feature type="domain" description="Sushi" evidence="17">
    <location>
        <begin position="628"/>
        <end position="693"/>
    </location>
</feature>
<feature type="disulfide bond" evidence="7">
    <location>
        <begin position="518"/>
        <end position="545"/>
    </location>
</feature>
<feature type="disulfide bond" evidence="8">
    <location>
        <begin position="2202"/>
        <end position="2211"/>
    </location>
</feature>
<dbReference type="InterPro" id="IPR036055">
    <property type="entry name" value="LDL_receptor-like_sf"/>
</dbReference>
<dbReference type="InterPro" id="IPR049883">
    <property type="entry name" value="NOTCH1_EGF-like"/>
</dbReference>
<dbReference type="InterPro" id="IPR001881">
    <property type="entry name" value="EGF-like_Ca-bd_dom"/>
</dbReference>
<dbReference type="Pfam" id="PF00008">
    <property type="entry name" value="EGF"/>
    <property type="match status" value="3"/>
</dbReference>
<dbReference type="InterPro" id="IPR000436">
    <property type="entry name" value="Sushi_SCR_CCP_dom"/>
</dbReference>
<sequence>MEQFWVSCVTCLLTMAGFGAAQTLVLTCSGGWEKIYERCYLPVPYNHTWDQAKQFCQKHGAILAEPRGHELTDAISALSEGHGIRQYWTGYNRKNMQTEPDYIGSLSDGSSASVDAGVWAPFQPDISGGECAYIGAPWEDSVTQRMWYMASCDHVMSSVCERTPCPSDTFTCGNGRCVGFPALCNSADDCGDNTDEMNCPSLCAYQYTGTSGRVALEPSDNTPSTVCLYTVHVDVGKRIHVTFESFDTEEGLDFLEVYDGGPSLGASVLVGRLSGRQLDRFRSYTSSQNFILFRYITDGSVQKTGFTLTWSTEYACELTEETGRKFRQPQTGYTKPLIGSQSIESCETECERAEGCWGFQFIDGGAAGTSCFMAMEPPVLVHDTCCTVYVKTCPGVTRTDALAAIPEVESTLVASSEPQFLFSPRYPLLYPGNTQRTYVISVPANLLITVQVLAVDLCCNDRVEIRDGGGPTSGLLAALTHGSTPLTVVSSGQLMYVYMDLAYHWTCTGVLMKYTSGCHVDLTEESGTVSSPGFGASVYPDMTTCTWRVHPASGKSVQLTFSSFDLEPDRDFLEIYKGTDETGEAMHPQPGYTGPQAPAPVLTTSGLFLRLTTSGITGYPGFKATYAAGCPMFDATSVVVEPAAESYHAPDAVSIRCAEGYFFGGGYSGEASVDMTCQSDGTWSLQNLPFCERGYCGLAPLVTNGYVEIGSGVQGGDMVTYGCNPGYTLTGNNNVTCLSEGTWSTVPICTATSCEDLSVVLPSATFTFVTGNGIQHGTVVRITCQTNFELIGPETVTCDQGTWRISVPTCEPIVCPIPIIPNGNLDKTQSVNQSDVITVVCHTGYEVMNSRGTTRTFQCGVDDPIVCANVNECTSGEAVCESATCTDIDGGFTCICLHGYVPDPTNSTRCLDVDECSSQNGLCEQTCTNMPGGYQCSCGEGYLLYEADSGPALGPGEDGSQPWHTFHVAHSCVPRQCDFEKVLTILNGKALTSQTQFYYNDTVNFICNIGFVVTGTTRNGGNATCGPDGLWDAQPDCEDAFCDETYDGNVTPRGKITYGSTYTLTCEMPDGSTVTRQRLCGYDRASGQYTTTGAELVCPEVDCGPVPRPVGMRQSIDSCTTHNCTVAFECEGYYERRGQGAVPGHPEFLVVYCSARGIWDFGTLRCQGGQCGQPVTPFNGYTTLTTWQHDQISVPTTEIGSVATFHCHVTGYQPEPVTFATCIKVGANQVAWSHEAAVTCVDRERPTLLNCPTSMTVTALSSVLFTMPAMTDNTGVKAVRSFPENFGSGMALGEGGFLSIIAEDYNENIARCDFRVSFYDETAPGVTCERPPVLTATQIDVTFEPARYFSTDDHLATTVLRPEMITVNLAAVGTNPVLSFSAFDSSGNIAGCNSQLRIEAPKCNDKTLSVRNGDVSCTFNGGGYDCAVTCKPGFYFYEDPSASEISLNCFGNQPWSRELPVCTAKHDATSRVTLTISYSQQGTSISSTCESAYRTQITNSRTDLAIAFNTLCGGSMDISPSTMPVTSLIAAGFFVSNVTFEISDPGLQDSVYETCFDLILNAFNDLTSDVSQVTTLSGTGCPFLSLTSGNAEQQVSYVCNGAESAVMYNSTMHTCLECPPGTYSDGSGCAPCPAGTYNDAYFSSTCKPCPEGSNSHAVGANEEKDCYDDCVLHQYSPTGKAPCTDCPADTYWVNSTRCQPCPSRYHTQGRGATASTDCKKECPLGTFSHRDGLEPCTICPRHFYQAESGQRTCTECETNQITIQGNSTSSVDCIDGAVILCSPNPCGPGGQCEIIKHDYFCTCAAGYTGRNCDNIVSPCDSSPCLNGATCTRLNATSYNCTCLARYSGDNCEIDADDCESATCQNNGTCVDKNAEHVCACASYNGYYGDSCEAVQNPCLRFPCNNSGTCVPMGSFHRVCDCEQGFSGLDCEVNLDECAPNPCRNGGQCLDGYGTFICMCAPGYGGTYCERRDYNNVCGPDACRAGTGCIDDYLEERPYCLCHEGWRFNEQAGVCGIFGENIYCDPSVCGNSGTCTSYDGGYHLACRCVAGYGGPRCQHDIDDCLYRPCENSGTCTDGNHNYTCTCPISGAAGVNCTDNVDGCDNCVSGQTRTCSDFIDSYKCYCLDAFRGNNCEETIPTCEFAPCQHGGTCTNPVRPEDHICDCAVPWTGRNCEAEVDRCVPSPCLNGAMCESTSDGFVCLCPLGFRGELCDLSYDLCDVTRPCVGDNSTCSQISADDVSCSCQAGYSGVSCQSLLWYCTDSTCANGGTCSVVSGQGVFCQCLDGFSGLDCAVNVDECEGSLCPDNSVCVDGVNEATCVCHAGRVGENCDKDVFQGSTSLEILDDAINDGLWHHVAITWNNFRGYLTLYVDGVYNNQEEIGIGEDLAQFGLVQLGSSGQAAMRFSGRLSRIRLFSSKLEDSDVTSDYAGQSTSSEPINIPLDYMLEHFSLDYNSQVTNNICRAVSSCPHAAFDESSQPQVVMCPGDQTTVSPRVSTPQWPEPTFKNTDPTSRAATHTSGETPLGWGVHGVGVAEFSQDRKYVTVCSFRFYNKQGSMCRPSCTSSMVPSEETPAYYTCSKYGAWDAADRDVNYLMPGCGDNLAAYIRQNISTVNMAAGNALCQRGGGMEDPDCQNIELEVDCRTEQRASARFQLPYMGGSVQYVGVTMAPGDVVKTAMRDTVAFDFPPNAAPDFTTVVVRSKQVCSAGFQLIQDKCGTWRTVTQFTSAFSSCTTCSGSGTTDNEGSPDASFCHDKCYYGQYYNASQGRCVACENGFYGDAIGAAACSPCPVDETTNDTGATEPTSCVLPCFKEEARVEPESKTPWKHVNSIHKKRLFMSNGRSDIGSDLDQTIDRPLSSIGGQSEYGQFSSTMREQRPGLKQPPSPSLQPLTPPTSAKHVRRHQQGRPTADLSPHLPHRALAPLAHRQRMPPEAQTSEYIRPLPSYFKRPEVTPRYYQEFLEPSTIPSRDRELATPTASQVGSDKILLDSDNEDLR</sequence>
<dbReference type="CDD" id="cd00041">
    <property type="entry name" value="CUB"/>
    <property type="match status" value="3"/>
</dbReference>
<dbReference type="PROSITE" id="PS50825">
    <property type="entry name" value="HYR"/>
    <property type="match status" value="1"/>
</dbReference>
<evidence type="ECO:0000256" key="4">
    <source>
        <dbReference type="ARBA" id="ARBA00022737"/>
    </source>
</evidence>
<keyword evidence="2" id="KW-0812">Transmembrane</keyword>
<evidence type="ECO:0000259" key="16">
    <source>
        <dbReference type="PROSITE" id="PS50825"/>
    </source>
</evidence>
<keyword evidence="6 8" id="KW-1015">Disulfide bond</keyword>
<evidence type="ECO:0000259" key="18">
    <source>
        <dbReference type="PROSITE" id="PS50948"/>
    </source>
</evidence>
<feature type="region of interest" description="Disordered" evidence="11">
    <location>
        <begin position="2488"/>
        <end position="2520"/>
    </location>
</feature>
<evidence type="ECO:0000256" key="8">
    <source>
        <dbReference type="PROSITE-ProRule" id="PRU00076"/>
    </source>
</evidence>
<dbReference type="PROSITE" id="PS50948">
    <property type="entry name" value="PAN"/>
    <property type="match status" value="1"/>
</dbReference>
<feature type="domain" description="EGF-like" evidence="14">
    <location>
        <begin position="2214"/>
        <end position="2253"/>
    </location>
</feature>
<dbReference type="Gene3D" id="2.60.120.200">
    <property type="match status" value="1"/>
</dbReference>
<feature type="disulfide bond" evidence="8">
    <location>
        <begin position="2164"/>
        <end position="2173"/>
    </location>
</feature>
<feature type="domain" description="EGF-like" evidence="14">
    <location>
        <begin position="2059"/>
        <end position="2096"/>
    </location>
</feature>
<dbReference type="PROSITE" id="PS50026">
    <property type="entry name" value="EGF_3"/>
    <property type="match status" value="13"/>
</dbReference>
<dbReference type="SUPFAM" id="SSF57424">
    <property type="entry name" value="LDL receptor-like module"/>
    <property type="match status" value="1"/>
</dbReference>
<dbReference type="CDD" id="cd00033">
    <property type="entry name" value="CCP"/>
    <property type="match status" value="3"/>
</dbReference>
<organism evidence="19 20">
    <name type="scientific">Mya arenaria</name>
    <name type="common">Soft-shell clam</name>
    <dbReference type="NCBI Taxonomy" id="6604"/>
    <lineage>
        <taxon>Eukaryota</taxon>
        <taxon>Metazoa</taxon>
        <taxon>Spiralia</taxon>
        <taxon>Lophotrochozoa</taxon>
        <taxon>Mollusca</taxon>
        <taxon>Bivalvia</taxon>
        <taxon>Autobranchia</taxon>
        <taxon>Heteroconchia</taxon>
        <taxon>Euheterodonta</taxon>
        <taxon>Imparidentia</taxon>
        <taxon>Neoheterodontei</taxon>
        <taxon>Myida</taxon>
        <taxon>Myoidea</taxon>
        <taxon>Myidae</taxon>
        <taxon>Mya</taxon>
    </lineage>
</organism>
<evidence type="ECO:0000259" key="13">
    <source>
        <dbReference type="PROSITE" id="PS01180"/>
    </source>
</evidence>
<evidence type="ECO:0000256" key="12">
    <source>
        <dbReference type="SAM" id="SignalP"/>
    </source>
</evidence>
<feature type="domain" description="CUB" evidence="13">
    <location>
        <begin position="203"/>
        <end position="313"/>
    </location>
</feature>
<feature type="domain" description="EGF-like" evidence="14">
    <location>
        <begin position="1894"/>
        <end position="1931"/>
    </location>
</feature>
<dbReference type="Pfam" id="PF07645">
    <property type="entry name" value="EGF_CA"/>
    <property type="match status" value="2"/>
</dbReference>
<dbReference type="InterPro" id="IPR016187">
    <property type="entry name" value="CTDL_fold"/>
</dbReference>
<dbReference type="Proteomes" id="UP001164746">
    <property type="component" value="Chromosome 5"/>
</dbReference>
<evidence type="ECO:0000256" key="3">
    <source>
        <dbReference type="ARBA" id="ARBA00022729"/>
    </source>
</evidence>
<feature type="signal peptide" evidence="12">
    <location>
        <begin position="1"/>
        <end position="21"/>
    </location>
</feature>
<dbReference type="PROSITE" id="PS01209">
    <property type="entry name" value="LDLRA_1"/>
    <property type="match status" value="1"/>
</dbReference>
<evidence type="ECO:0000256" key="1">
    <source>
        <dbReference type="ARBA" id="ARBA00022536"/>
    </source>
</evidence>
<feature type="disulfide bond" evidence="8">
    <location>
        <begin position="2028"/>
        <end position="2045"/>
    </location>
</feature>
<evidence type="ECO:0000259" key="17">
    <source>
        <dbReference type="PROSITE" id="PS50923"/>
    </source>
</evidence>
<feature type="domain" description="EGF-like" evidence="14">
    <location>
        <begin position="2019"/>
        <end position="2057"/>
    </location>
</feature>
<dbReference type="SUPFAM" id="SSF49854">
    <property type="entry name" value="Spermadhesin, CUB domain"/>
    <property type="match status" value="3"/>
</dbReference>
<dbReference type="InterPro" id="IPR009030">
    <property type="entry name" value="Growth_fac_rcpt_cys_sf"/>
</dbReference>
<dbReference type="InterPro" id="IPR002172">
    <property type="entry name" value="LDrepeatLR_classA_rpt"/>
</dbReference>
<dbReference type="Pfam" id="PF00431">
    <property type="entry name" value="CUB"/>
    <property type="match status" value="3"/>
</dbReference>
<feature type="domain" description="EGF-like" evidence="14">
    <location>
        <begin position="2294"/>
        <end position="2330"/>
    </location>
</feature>
<feature type="domain" description="Apple" evidence="18">
    <location>
        <begin position="316"/>
        <end position="393"/>
    </location>
</feature>
<dbReference type="PANTHER" id="PTHR12916:SF4">
    <property type="entry name" value="UNINFLATABLE, ISOFORM C"/>
    <property type="match status" value="1"/>
</dbReference>
<keyword evidence="1 8" id="KW-0245">EGF-like domain</keyword>
<gene>
    <name evidence="19" type="ORF">MAR_020712</name>
</gene>
<dbReference type="SMART" id="SM00042">
    <property type="entry name" value="CUB"/>
    <property type="match status" value="3"/>
</dbReference>
<dbReference type="PROSITE" id="PS01180">
    <property type="entry name" value="CUB"/>
    <property type="match status" value="3"/>
</dbReference>
<feature type="disulfide bond" evidence="8">
    <location>
        <begin position="2124"/>
        <end position="2133"/>
    </location>
</feature>
<evidence type="ECO:0000313" key="20">
    <source>
        <dbReference type="Proteomes" id="UP001164746"/>
    </source>
</evidence>
<dbReference type="Gene3D" id="4.10.400.10">
    <property type="entry name" value="Low-density Lipoprotein Receptor"/>
    <property type="match status" value="1"/>
</dbReference>
<evidence type="ECO:0000259" key="15">
    <source>
        <dbReference type="PROSITE" id="PS50041"/>
    </source>
</evidence>
<feature type="region of interest" description="Disordered" evidence="11">
    <location>
        <begin position="2961"/>
        <end position="2995"/>
    </location>
</feature>
<dbReference type="InterPro" id="IPR023415">
    <property type="entry name" value="LDLR_class-A_CS"/>
</dbReference>
<keyword evidence="20" id="KW-1185">Reference proteome</keyword>
<dbReference type="SUPFAM" id="SSF57196">
    <property type="entry name" value="EGF/Laminin"/>
    <property type="match status" value="13"/>
</dbReference>
<feature type="domain" description="EGF-like" evidence="14">
    <location>
        <begin position="1815"/>
        <end position="1852"/>
    </location>
</feature>
<dbReference type="SMART" id="SM01411">
    <property type="entry name" value="Ephrin_rec_like"/>
    <property type="match status" value="4"/>
</dbReference>
<feature type="domain" description="Sushi" evidence="17">
    <location>
        <begin position="975"/>
        <end position="1039"/>
    </location>
</feature>
<feature type="domain" description="CUB" evidence="13">
    <location>
        <begin position="393"/>
        <end position="517"/>
    </location>
</feature>
<dbReference type="InterPro" id="IPR001304">
    <property type="entry name" value="C-type_lectin-like"/>
</dbReference>
<feature type="disulfide bond" evidence="8">
    <location>
        <begin position="2105"/>
        <end position="2122"/>
    </location>
</feature>
<evidence type="ECO:0000256" key="7">
    <source>
        <dbReference type="PROSITE-ProRule" id="PRU00059"/>
    </source>
</evidence>
<keyword evidence="4" id="KW-0677">Repeat</keyword>
<dbReference type="Pfam" id="PF00084">
    <property type="entry name" value="Sushi"/>
    <property type="match status" value="4"/>
</dbReference>
<feature type="domain" description="EGF-like" evidence="14">
    <location>
        <begin position="1933"/>
        <end position="1969"/>
    </location>
</feature>
<dbReference type="CDD" id="cd00054">
    <property type="entry name" value="EGF_CA"/>
    <property type="match status" value="9"/>
</dbReference>
<dbReference type="InterPro" id="IPR000152">
    <property type="entry name" value="EGF-type_Asp/Asn_hydroxyl_site"/>
</dbReference>
<feature type="disulfide bond" evidence="9">
    <location>
        <begin position="172"/>
        <end position="190"/>
    </location>
</feature>
<feature type="compositionally biased region" description="Polar residues" evidence="11">
    <location>
        <begin position="2859"/>
        <end position="2872"/>
    </location>
</feature>
<name>A0ABY7E5M4_MYAAR</name>
<evidence type="ECO:0000259" key="14">
    <source>
        <dbReference type="PROSITE" id="PS50026"/>
    </source>
</evidence>
<feature type="disulfide bond" evidence="9">
    <location>
        <begin position="165"/>
        <end position="177"/>
    </location>
</feature>
<dbReference type="Gene3D" id="3.10.100.10">
    <property type="entry name" value="Mannose-Binding Protein A, subunit A"/>
    <property type="match status" value="1"/>
</dbReference>
<feature type="domain" description="EGF-like" evidence="14">
    <location>
        <begin position="1777"/>
        <end position="1813"/>
    </location>
</feature>
<dbReference type="SUPFAM" id="SSF57184">
    <property type="entry name" value="Growth factor receptor domain"/>
    <property type="match status" value="1"/>
</dbReference>
<dbReference type="PROSITE" id="PS50068">
    <property type="entry name" value="LDLRA_2"/>
    <property type="match status" value="1"/>
</dbReference>
<feature type="domain" description="HYR" evidence="16">
    <location>
        <begin position="1241"/>
        <end position="1320"/>
    </location>
</feature>
<evidence type="ECO:0000313" key="19">
    <source>
        <dbReference type="EMBL" id="WAR05343.1"/>
    </source>
</evidence>
<evidence type="ECO:0000256" key="11">
    <source>
        <dbReference type="SAM" id="MobiDB-lite"/>
    </source>
</evidence>
<feature type="domain" description="Sushi" evidence="17">
    <location>
        <begin position="1401"/>
        <end position="1464"/>
    </location>
</feature>
<feature type="domain" description="Sushi" evidence="17">
    <location>
        <begin position="752"/>
        <end position="812"/>
    </location>
</feature>
<feature type="disulfide bond" evidence="8">
    <location>
        <begin position="2320"/>
        <end position="2329"/>
    </location>
</feature>
<proteinExistence type="predicted"/>
<feature type="domain" description="CUB" evidence="13">
    <location>
        <begin position="518"/>
        <end position="629"/>
    </location>
</feature>
<dbReference type="Pfam" id="PF07699">
    <property type="entry name" value="Ephrin_rec_like"/>
    <property type="match status" value="4"/>
</dbReference>
<dbReference type="Pfam" id="PF13385">
    <property type="entry name" value="Laminin_G_3"/>
    <property type="match status" value="1"/>
</dbReference>
<dbReference type="EMBL" id="CP111016">
    <property type="protein sequence ID" value="WAR05343.1"/>
    <property type="molecule type" value="Genomic_DNA"/>
</dbReference>
<feature type="domain" description="EGF-like" evidence="14">
    <location>
        <begin position="2136"/>
        <end position="2174"/>
    </location>
</feature>
<dbReference type="SMART" id="SM00181">
    <property type="entry name" value="EGF"/>
    <property type="match status" value="17"/>
</dbReference>
<feature type="disulfide bond" evidence="8">
    <location>
        <begin position="1803"/>
        <end position="1812"/>
    </location>
</feature>
<keyword evidence="5" id="KW-0472">Membrane</keyword>
<feature type="disulfide bond" evidence="8">
    <location>
        <begin position="2243"/>
        <end position="2252"/>
    </location>
</feature>
<feature type="disulfide bond" evidence="8">
    <location>
        <begin position="1842"/>
        <end position="1851"/>
    </location>
</feature>
<keyword evidence="10" id="KW-0768">Sushi</keyword>
<dbReference type="PROSITE" id="PS01186">
    <property type="entry name" value="EGF_2"/>
    <property type="match status" value="8"/>
</dbReference>
<comment type="caution">
    <text evidence="8">Lacks conserved residue(s) required for the propagation of feature annotation.</text>
</comment>
<dbReference type="PROSITE" id="PS50923">
    <property type="entry name" value="SUSHI"/>
    <property type="match status" value="5"/>
</dbReference>
<feature type="domain" description="EGF-like" evidence="14">
    <location>
        <begin position="2098"/>
        <end position="2134"/>
    </location>
</feature>
<dbReference type="InterPro" id="IPR016186">
    <property type="entry name" value="C-type_lectin-like/link_sf"/>
</dbReference>
<dbReference type="PROSITE" id="PS00022">
    <property type="entry name" value="EGF_1"/>
    <property type="match status" value="11"/>
</dbReference>
<dbReference type="CDD" id="cd00112">
    <property type="entry name" value="LDLa"/>
    <property type="match status" value="1"/>
</dbReference>
<dbReference type="SMART" id="SM00034">
    <property type="entry name" value="CLECT"/>
    <property type="match status" value="1"/>
</dbReference>
<dbReference type="InterPro" id="IPR003410">
    <property type="entry name" value="HYR_dom"/>
</dbReference>
<feature type="disulfide bond" evidence="8">
    <location>
        <begin position="1921"/>
        <end position="1930"/>
    </location>
</feature>
<dbReference type="InterPro" id="IPR003609">
    <property type="entry name" value="Pan_app"/>
</dbReference>
<feature type="compositionally biased region" description="Pro residues" evidence="11">
    <location>
        <begin position="2880"/>
        <end position="2892"/>
    </location>
</feature>
<dbReference type="SUPFAM" id="SSF56436">
    <property type="entry name" value="C-type lectin-like"/>
    <property type="match status" value="1"/>
</dbReference>
<dbReference type="CDD" id="cd00037">
    <property type="entry name" value="CLECT"/>
    <property type="match status" value="1"/>
</dbReference>
<keyword evidence="5" id="KW-1133">Transmembrane helix</keyword>
<feature type="disulfide bond" evidence="8">
    <location>
        <begin position="2145"/>
        <end position="2162"/>
    </location>
</feature>
<feature type="domain" description="EGF-like" evidence="14">
    <location>
        <begin position="2176"/>
        <end position="2212"/>
    </location>
</feature>
<dbReference type="InterPro" id="IPR013320">
    <property type="entry name" value="ConA-like_dom_sf"/>
</dbReference>
<dbReference type="SUPFAM" id="SSF49899">
    <property type="entry name" value="Concanavalin A-like lectins/glucanases"/>
    <property type="match status" value="1"/>
</dbReference>
<feature type="disulfide bond" evidence="8">
    <location>
        <begin position="2282"/>
        <end position="2291"/>
    </location>
</feature>
<dbReference type="SMART" id="SM00179">
    <property type="entry name" value="EGF_CA"/>
    <property type="match status" value="13"/>
</dbReference>
<feature type="chain" id="PRO_5046644058" evidence="12">
    <location>
        <begin position="22"/>
        <end position="2995"/>
    </location>
</feature>
<dbReference type="Gene3D" id="2.10.25.10">
    <property type="entry name" value="Laminin"/>
    <property type="match status" value="13"/>
</dbReference>
<dbReference type="PROSITE" id="PS01187">
    <property type="entry name" value="EGF_CA"/>
    <property type="match status" value="3"/>
</dbReference>
<feature type="disulfide bond" evidence="8">
    <location>
        <begin position="2047"/>
        <end position="2056"/>
    </location>
</feature>
<evidence type="ECO:0000256" key="6">
    <source>
        <dbReference type="ARBA" id="ARBA00023157"/>
    </source>
</evidence>
<dbReference type="Gene3D" id="2.10.50.10">
    <property type="entry name" value="Tumor Necrosis Factor Receptor, subunit A, domain 2"/>
    <property type="match status" value="2"/>
</dbReference>
<feature type="domain" description="C-type lectin" evidence="15">
    <location>
        <begin position="35"/>
        <end position="161"/>
    </location>
</feature>
<dbReference type="SMART" id="SM00032">
    <property type="entry name" value="CCP"/>
    <property type="match status" value="7"/>
</dbReference>
<evidence type="ECO:0000256" key="10">
    <source>
        <dbReference type="PROSITE-ProRule" id="PRU00302"/>
    </source>
</evidence>
<dbReference type="Gene3D" id="2.60.120.290">
    <property type="entry name" value="Spermadhesin, CUB domain"/>
    <property type="match status" value="3"/>
</dbReference>
<feature type="domain" description="EGF-like" evidence="14">
    <location>
        <begin position="2255"/>
        <end position="2292"/>
    </location>
</feature>
<dbReference type="PROSITE" id="PS50041">
    <property type="entry name" value="C_TYPE_LECTIN_2"/>
    <property type="match status" value="1"/>
</dbReference>
<dbReference type="InterPro" id="IPR000742">
    <property type="entry name" value="EGF"/>
</dbReference>
<dbReference type="InterPro" id="IPR000859">
    <property type="entry name" value="CUB_dom"/>
</dbReference>
<evidence type="ECO:0000256" key="9">
    <source>
        <dbReference type="PROSITE-ProRule" id="PRU00124"/>
    </source>
</evidence>
<feature type="domain" description="Sushi" evidence="17">
    <location>
        <begin position="694"/>
        <end position="751"/>
    </location>
</feature>
<accession>A0ABY7E5M4</accession>
<feature type="disulfide bond" evidence="9">
    <location>
        <begin position="184"/>
        <end position="199"/>
    </location>
</feature>
<dbReference type="InterPro" id="IPR018097">
    <property type="entry name" value="EGF_Ca-bd_CS"/>
</dbReference>
<feature type="disulfide bond" evidence="8">
    <location>
        <begin position="1959"/>
        <end position="1968"/>
    </location>
</feature>
<dbReference type="InterPro" id="IPR035914">
    <property type="entry name" value="Sperma_CUB_dom_sf"/>
</dbReference>
<dbReference type="InterPro" id="IPR035976">
    <property type="entry name" value="Sushi/SCR/CCP_sf"/>
</dbReference>
<dbReference type="Gene3D" id="2.10.70.10">
    <property type="entry name" value="Complement Module, domain 1"/>
    <property type="match status" value="4"/>
</dbReference>
<feature type="domain" description="EGF-like" evidence="14">
    <location>
        <begin position="1854"/>
        <end position="1892"/>
    </location>
</feature>
<dbReference type="SUPFAM" id="SSF57535">
    <property type="entry name" value="Complement control module/SCR domain"/>
    <property type="match status" value="5"/>
</dbReference>
<feature type="disulfide bond" evidence="8">
    <location>
        <begin position="2224"/>
        <end position="2241"/>
    </location>
</feature>
<reference evidence="19" key="1">
    <citation type="submission" date="2022-11" db="EMBL/GenBank/DDBJ databases">
        <title>Centuries of genome instability and evolution in soft-shell clam transmissible cancer (bioRxiv).</title>
        <authorList>
            <person name="Hart S.F.M."/>
            <person name="Yonemitsu M.A."/>
            <person name="Giersch R.M."/>
            <person name="Beal B.F."/>
            <person name="Arriagada G."/>
            <person name="Davis B.W."/>
            <person name="Ostrander E.A."/>
            <person name="Goff S.P."/>
            <person name="Metzger M.J."/>
        </authorList>
    </citation>
    <scope>NUCLEOTIDE SEQUENCE</scope>
    <source>
        <strain evidence="19">MELC-2E11</strain>
        <tissue evidence="19">Siphon/mantle</tissue>
    </source>
</reference>
<dbReference type="SMART" id="SM00192">
    <property type="entry name" value="LDLa"/>
    <property type="match status" value="1"/>
</dbReference>
<dbReference type="Pfam" id="PF00057">
    <property type="entry name" value="Ldl_recept_a"/>
    <property type="match status" value="1"/>
</dbReference>
<protein>
    <submittedName>
        <fullName evidence="19">FBP1-like protein</fullName>
    </submittedName>
</protein>
<dbReference type="PROSITE" id="PS00010">
    <property type="entry name" value="ASX_HYDROXYL"/>
    <property type="match status" value="5"/>
</dbReference>
<keyword evidence="3 12" id="KW-0732">Signal</keyword>